<keyword evidence="1" id="KW-1133">Transmembrane helix</keyword>
<dbReference type="VEuPathDB" id="MicrosporidiaDB:VICG_00722"/>
<dbReference type="GeneID" id="19881438"/>
<evidence type="ECO:0000256" key="1">
    <source>
        <dbReference type="SAM" id="Phobius"/>
    </source>
</evidence>
<feature type="transmembrane region" description="Helical" evidence="1">
    <location>
        <begin position="90"/>
        <end position="109"/>
    </location>
</feature>
<name>L2GPS2_VITCO</name>
<organism evidence="2 3">
    <name type="scientific">Vittaforma corneae (strain ATCC 50505)</name>
    <name type="common">Microsporidian parasite</name>
    <name type="synonym">Nosema corneum</name>
    <dbReference type="NCBI Taxonomy" id="993615"/>
    <lineage>
        <taxon>Eukaryota</taxon>
        <taxon>Fungi</taxon>
        <taxon>Fungi incertae sedis</taxon>
        <taxon>Microsporidia</taxon>
        <taxon>Nosematidae</taxon>
        <taxon>Vittaforma</taxon>
    </lineage>
</organism>
<evidence type="ECO:0000313" key="2">
    <source>
        <dbReference type="EMBL" id="ELA42322.1"/>
    </source>
</evidence>
<protein>
    <submittedName>
        <fullName evidence="2">Uncharacterized protein</fullName>
    </submittedName>
</protein>
<dbReference type="AlphaFoldDB" id="L2GPS2"/>
<dbReference type="HOGENOM" id="CLU_1751110_0_0_1"/>
<dbReference type="Proteomes" id="UP000011082">
    <property type="component" value="Unassembled WGS sequence"/>
</dbReference>
<evidence type="ECO:0000313" key="3">
    <source>
        <dbReference type="Proteomes" id="UP000011082"/>
    </source>
</evidence>
<keyword evidence="1" id="KW-0472">Membrane</keyword>
<dbReference type="RefSeq" id="XP_007604173.1">
    <property type="nucleotide sequence ID" value="XM_007604111.1"/>
</dbReference>
<sequence>MGYFEGIVPKYLILYSVIKILVDLNDFRKGIFKDFDRKFYYLEIAKFFVIASRIMGMKYIRRRAQFNLTIMSVFLETALFFYQSRYFSRFRLYLEAVFGCTSFIFLIFFHPSYCKRNANKNKDTNKDKVCDKCTDKGVKEGIQNKEKSE</sequence>
<feature type="transmembrane region" description="Helical" evidence="1">
    <location>
        <begin position="68"/>
        <end position="84"/>
    </location>
</feature>
<reference evidence="3" key="1">
    <citation type="submission" date="2011-05" db="EMBL/GenBank/DDBJ databases">
        <title>The genome sequence of Vittaforma corneae strain ATCC 50505.</title>
        <authorList>
            <consortium name="The Broad Institute Genome Sequencing Platform"/>
            <person name="Cuomo C."/>
            <person name="Didier E."/>
            <person name="Bowers L."/>
            <person name="Young S.K."/>
            <person name="Zeng Q."/>
            <person name="Gargeya S."/>
            <person name="Fitzgerald M."/>
            <person name="Haas B."/>
            <person name="Abouelleil A."/>
            <person name="Alvarado L."/>
            <person name="Arachchi H.M."/>
            <person name="Berlin A."/>
            <person name="Chapman S.B."/>
            <person name="Gearin G."/>
            <person name="Goldberg J."/>
            <person name="Griggs A."/>
            <person name="Gujja S."/>
            <person name="Hansen M."/>
            <person name="Heiman D."/>
            <person name="Howarth C."/>
            <person name="Larimer J."/>
            <person name="Lui A."/>
            <person name="MacDonald P.J.P."/>
            <person name="McCowen C."/>
            <person name="Montmayeur A."/>
            <person name="Murphy C."/>
            <person name="Neiman D."/>
            <person name="Pearson M."/>
            <person name="Priest M."/>
            <person name="Roberts A."/>
            <person name="Saif S."/>
            <person name="Shea T."/>
            <person name="Sisk P."/>
            <person name="Stolte C."/>
            <person name="Sykes S."/>
            <person name="Wortman J."/>
            <person name="Nusbaum C."/>
            <person name="Birren B."/>
        </authorList>
    </citation>
    <scope>NUCLEOTIDE SEQUENCE [LARGE SCALE GENOMIC DNA]</scope>
    <source>
        <strain evidence="3">ATCC 50505</strain>
    </source>
</reference>
<dbReference type="EMBL" id="JH370133">
    <property type="protein sequence ID" value="ELA42322.1"/>
    <property type="molecule type" value="Genomic_DNA"/>
</dbReference>
<gene>
    <name evidence="2" type="ORF">VICG_00722</name>
</gene>
<dbReference type="InParanoid" id="L2GPS2"/>
<keyword evidence="3" id="KW-1185">Reference proteome</keyword>
<proteinExistence type="predicted"/>
<keyword evidence="1" id="KW-0812">Transmembrane</keyword>
<accession>L2GPS2</accession>